<keyword evidence="5" id="KW-0406">Ion transport</keyword>
<sequence>MEYRQLGHTGLQLSVLGYGSWITFKGQVDDKAAGDMMQIAYDNGVNFFDNAEVYARGESERIMGRVLRLKGWERSSYVLTSKAYFGWHHPNLPTQHGLARKHLREACDEALERLQTSYLDIFYCHRPDPTVPVEEIVWTMHQLFLAGKILYWGTSEWTASGIQAAITAAERYHLLRPVVEQPEYNLFRRFKVEEDYALLYDTYGLGLTTWSPLHSGMLTGKYNDGIPKGSRLDLPEFKGMMGMAYSEEKVGKARAFKAIADQAGYSMTDLALAWVIHNPHVTCAILGASKPEQLEQNLRALTIDLSPDLVEQIEKATRISDDK</sequence>
<comment type="similarity">
    <text evidence="1">Belongs to the shaker potassium channel beta subunit family.</text>
</comment>
<keyword evidence="5" id="KW-0813">Transport</keyword>
<evidence type="ECO:0000256" key="1">
    <source>
        <dbReference type="ARBA" id="ARBA00006515"/>
    </source>
</evidence>
<evidence type="ECO:0000256" key="3">
    <source>
        <dbReference type="ARBA" id="ARBA00023002"/>
    </source>
</evidence>
<dbReference type="GO" id="GO:0016491">
    <property type="term" value="F:oxidoreductase activity"/>
    <property type="evidence" value="ECO:0007669"/>
    <property type="project" value="UniProtKB-KW"/>
</dbReference>
<dbReference type="Gene3D" id="3.20.20.100">
    <property type="entry name" value="NADP-dependent oxidoreductase domain"/>
    <property type="match status" value="1"/>
</dbReference>
<dbReference type="PRINTS" id="PR01577">
    <property type="entry name" value="KCNABCHANNEL"/>
</dbReference>
<dbReference type="AlphaFoldDB" id="A0A4R8DIK8"/>
<name>A0A4R8DIK8_9BACT</name>
<evidence type="ECO:0000313" key="6">
    <source>
        <dbReference type="Proteomes" id="UP000294498"/>
    </source>
</evidence>
<dbReference type="EMBL" id="SODV01000002">
    <property type="protein sequence ID" value="TDW97589.1"/>
    <property type="molecule type" value="Genomic_DNA"/>
</dbReference>
<dbReference type="Proteomes" id="UP000294498">
    <property type="component" value="Unassembled WGS sequence"/>
</dbReference>
<feature type="domain" description="NADP-dependent oxidoreductase" evidence="4">
    <location>
        <begin position="16"/>
        <end position="316"/>
    </location>
</feature>
<dbReference type="OrthoDB" id="9804790at2"/>
<organism evidence="5 6">
    <name type="scientific">Dinghuibacter silviterrae</name>
    <dbReference type="NCBI Taxonomy" id="1539049"/>
    <lineage>
        <taxon>Bacteria</taxon>
        <taxon>Pseudomonadati</taxon>
        <taxon>Bacteroidota</taxon>
        <taxon>Chitinophagia</taxon>
        <taxon>Chitinophagales</taxon>
        <taxon>Chitinophagaceae</taxon>
        <taxon>Dinghuibacter</taxon>
    </lineage>
</organism>
<dbReference type="InterPro" id="IPR023210">
    <property type="entry name" value="NADP_OxRdtase_dom"/>
</dbReference>
<proteinExistence type="inferred from homology"/>
<keyword evidence="5" id="KW-0407">Ion channel</keyword>
<gene>
    <name evidence="5" type="ORF">EDB95_5440</name>
</gene>
<keyword evidence="3" id="KW-0560">Oxidoreductase</keyword>
<evidence type="ECO:0000259" key="4">
    <source>
        <dbReference type="Pfam" id="PF00248"/>
    </source>
</evidence>
<evidence type="ECO:0000313" key="5">
    <source>
        <dbReference type="EMBL" id="TDW97589.1"/>
    </source>
</evidence>
<accession>A0A4R8DIK8</accession>
<dbReference type="PANTHER" id="PTHR43150">
    <property type="entry name" value="HYPERKINETIC, ISOFORM M"/>
    <property type="match status" value="1"/>
</dbReference>
<dbReference type="RefSeq" id="WP_134000093.1">
    <property type="nucleotide sequence ID" value="NZ_SODV01000002.1"/>
</dbReference>
<dbReference type="GO" id="GO:0034220">
    <property type="term" value="P:monoatomic ion transmembrane transport"/>
    <property type="evidence" value="ECO:0007669"/>
    <property type="project" value="UniProtKB-KW"/>
</dbReference>
<keyword evidence="2" id="KW-0521">NADP</keyword>
<keyword evidence="6" id="KW-1185">Reference proteome</keyword>
<dbReference type="InterPro" id="IPR005399">
    <property type="entry name" value="K_chnl_volt-dep_bsu_KCNAB-rel"/>
</dbReference>
<evidence type="ECO:0000256" key="2">
    <source>
        <dbReference type="ARBA" id="ARBA00022857"/>
    </source>
</evidence>
<dbReference type="PANTHER" id="PTHR43150:SF2">
    <property type="entry name" value="HYPERKINETIC, ISOFORM M"/>
    <property type="match status" value="1"/>
</dbReference>
<dbReference type="InterPro" id="IPR036812">
    <property type="entry name" value="NAD(P)_OxRdtase_dom_sf"/>
</dbReference>
<comment type="caution">
    <text evidence="5">The sequence shown here is derived from an EMBL/GenBank/DDBJ whole genome shotgun (WGS) entry which is preliminary data.</text>
</comment>
<dbReference type="Pfam" id="PF00248">
    <property type="entry name" value="Aldo_ket_red"/>
    <property type="match status" value="1"/>
</dbReference>
<reference evidence="5 6" key="1">
    <citation type="submission" date="2019-03" db="EMBL/GenBank/DDBJ databases">
        <title>Genomic Encyclopedia of Type Strains, Phase IV (KMG-IV): sequencing the most valuable type-strain genomes for metagenomic binning, comparative biology and taxonomic classification.</title>
        <authorList>
            <person name="Goeker M."/>
        </authorList>
    </citation>
    <scope>NUCLEOTIDE SEQUENCE [LARGE SCALE GENOMIC DNA]</scope>
    <source>
        <strain evidence="5 6">DSM 100059</strain>
    </source>
</reference>
<dbReference type="SUPFAM" id="SSF51430">
    <property type="entry name" value="NAD(P)-linked oxidoreductase"/>
    <property type="match status" value="1"/>
</dbReference>
<protein>
    <submittedName>
        <fullName evidence="5">Voltage-dependent potassium channel beta subunit</fullName>
    </submittedName>
</protein>